<keyword evidence="3" id="KW-1185">Reference proteome</keyword>
<comment type="caution">
    <text evidence="1">The sequence shown here is derived from an EMBL/GenBank/DDBJ whole genome shotgun (WGS) entry which is preliminary data.</text>
</comment>
<reference evidence="1" key="1">
    <citation type="submission" date="2021-02" db="EMBL/GenBank/DDBJ databases">
        <authorList>
            <person name="Nowell W R."/>
        </authorList>
    </citation>
    <scope>NUCLEOTIDE SEQUENCE</scope>
</reference>
<sequence length="383" mass="45576">MLIEKAHDGQAQVQLVPYSGMVNPEHMNQMNCVPIVEVTEDNVDNDEQTTYLKKLFLEDFLRKSQEFRQTEQIDSLPLEIRLGTVYTYQNRRQQVQYPDSLYRRNISADDLRNEERRARDEKHFLITFNKNKGINDIQMFEHELTCTGFRQTTSQQITYRLYLCYQKKRLILELKRSIEDPKYFSVKRLLRYSTKFTHIDVVKSKSNTRYPRTYDDVFDIRTSIGKASDEEELHINDEYCDFLQIKDLENCVIETISPTGQVVYQFNRYLLPYFDFFQIKQTRSYDYSCMDSRFFNVRILIEQQTGYDLNSSSKTTTPCLQTNNVIMAKLLTSVFTEEEANRIWTIGIWLSDLATKCTNRSLPLNKMFCRRPGRPTAYRRIIR</sequence>
<accession>A0A814ZUF7</accession>
<organism evidence="1 4">
    <name type="scientific">Adineta ricciae</name>
    <name type="common">Rotifer</name>
    <dbReference type="NCBI Taxonomy" id="249248"/>
    <lineage>
        <taxon>Eukaryota</taxon>
        <taxon>Metazoa</taxon>
        <taxon>Spiralia</taxon>
        <taxon>Gnathifera</taxon>
        <taxon>Rotifera</taxon>
        <taxon>Eurotatoria</taxon>
        <taxon>Bdelloidea</taxon>
        <taxon>Adinetida</taxon>
        <taxon>Adinetidae</taxon>
        <taxon>Adineta</taxon>
    </lineage>
</organism>
<gene>
    <name evidence="1" type="ORF">EDS130_LOCUS27928</name>
    <name evidence="2" type="ORF">XAT740_LOCUS30494</name>
</gene>
<dbReference type="AlphaFoldDB" id="A0A814ZUF7"/>
<evidence type="ECO:0000313" key="2">
    <source>
        <dbReference type="EMBL" id="CAF1332255.1"/>
    </source>
</evidence>
<dbReference type="EMBL" id="CAJNOJ010000179">
    <property type="protein sequence ID" value="CAF1250151.1"/>
    <property type="molecule type" value="Genomic_DNA"/>
</dbReference>
<dbReference type="OrthoDB" id="9985476at2759"/>
<protein>
    <submittedName>
        <fullName evidence="1">Uncharacterized protein</fullName>
    </submittedName>
</protein>
<evidence type="ECO:0000313" key="3">
    <source>
        <dbReference type="Proteomes" id="UP000663828"/>
    </source>
</evidence>
<name>A0A814ZUF7_ADIRI</name>
<proteinExistence type="predicted"/>
<dbReference type="Proteomes" id="UP000663852">
    <property type="component" value="Unassembled WGS sequence"/>
</dbReference>
<evidence type="ECO:0000313" key="4">
    <source>
        <dbReference type="Proteomes" id="UP000663852"/>
    </source>
</evidence>
<dbReference type="Proteomes" id="UP000663828">
    <property type="component" value="Unassembled WGS sequence"/>
</dbReference>
<dbReference type="EMBL" id="CAJNOR010002724">
    <property type="protein sequence ID" value="CAF1332255.1"/>
    <property type="molecule type" value="Genomic_DNA"/>
</dbReference>
<evidence type="ECO:0000313" key="1">
    <source>
        <dbReference type="EMBL" id="CAF1250151.1"/>
    </source>
</evidence>